<dbReference type="InterPro" id="IPR052564">
    <property type="entry name" value="N-acetyltrans/Recomb-assoc"/>
</dbReference>
<dbReference type="RefSeq" id="WP_069647380.1">
    <property type="nucleotide sequence ID" value="NZ_MIJZ01000016.1"/>
</dbReference>
<gene>
    <name evidence="2" type="ORF">BCR21_15290</name>
</gene>
<dbReference type="SUPFAM" id="SSF55729">
    <property type="entry name" value="Acyl-CoA N-acyltransferases (Nat)"/>
    <property type="match status" value="1"/>
</dbReference>
<feature type="domain" description="N-acetyltransferase" evidence="1">
    <location>
        <begin position="6"/>
        <end position="158"/>
    </location>
</feature>
<sequence>MNQSIKRLSDANELELKETLALVQHVFFEFEAPDYSNEGIEQFKQFISFEQITKQLVNQELIIWTHYTSTAQITGMVALKLPSHISLLFVDKSFHKKGIARQLMQTASIYSQKRYNTNKLTLNSSPYAFDFYKHIGFVPTDTQQEIDGIIFTPMKKMV</sequence>
<keyword evidence="3" id="KW-1185">Reference proteome</keyword>
<dbReference type="PANTHER" id="PTHR43451">
    <property type="entry name" value="ACETYLTRANSFERASE (GNAT) FAMILY PROTEIN"/>
    <property type="match status" value="1"/>
</dbReference>
<dbReference type="GO" id="GO:0016747">
    <property type="term" value="F:acyltransferase activity, transferring groups other than amino-acyl groups"/>
    <property type="evidence" value="ECO:0007669"/>
    <property type="project" value="InterPro"/>
</dbReference>
<dbReference type="Pfam" id="PF13673">
    <property type="entry name" value="Acetyltransf_10"/>
    <property type="match status" value="1"/>
</dbReference>
<dbReference type="STRING" id="903984.BCR21_15290"/>
<dbReference type="InterPro" id="IPR016181">
    <property type="entry name" value="Acyl_CoA_acyltransferase"/>
</dbReference>
<dbReference type="PROSITE" id="PS51186">
    <property type="entry name" value="GNAT"/>
    <property type="match status" value="1"/>
</dbReference>
<evidence type="ECO:0000313" key="3">
    <source>
        <dbReference type="Proteomes" id="UP000094068"/>
    </source>
</evidence>
<organism evidence="2 3">
    <name type="scientific">Enterococcus ureasiticus</name>
    <dbReference type="NCBI Taxonomy" id="903984"/>
    <lineage>
        <taxon>Bacteria</taxon>
        <taxon>Bacillati</taxon>
        <taxon>Bacillota</taxon>
        <taxon>Bacilli</taxon>
        <taxon>Lactobacillales</taxon>
        <taxon>Enterococcaceae</taxon>
        <taxon>Enterococcus</taxon>
    </lineage>
</organism>
<dbReference type="InterPro" id="IPR000182">
    <property type="entry name" value="GNAT_dom"/>
</dbReference>
<dbReference type="PANTHER" id="PTHR43451:SF1">
    <property type="entry name" value="ACETYLTRANSFERASE"/>
    <property type="match status" value="1"/>
</dbReference>
<name>A0A1E5GAH4_9ENTE</name>
<dbReference type="EMBL" id="MIJZ01000016">
    <property type="protein sequence ID" value="OEG09702.1"/>
    <property type="molecule type" value="Genomic_DNA"/>
</dbReference>
<evidence type="ECO:0000313" key="2">
    <source>
        <dbReference type="EMBL" id="OEG09702.1"/>
    </source>
</evidence>
<reference evidence="3" key="1">
    <citation type="submission" date="2016-09" db="EMBL/GenBank/DDBJ databases">
        <authorList>
            <person name="Gulvik C.A."/>
        </authorList>
    </citation>
    <scope>NUCLEOTIDE SEQUENCE [LARGE SCALE GENOMIC DNA]</scope>
    <source>
        <strain evidence="3">DSM 23328</strain>
    </source>
</reference>
<dbReference type="Proteomes" id="UP000094068">
    <property type="component" value="Unassembled WGS sequence"/>
</dbReference>
<evidence type="ECO:0000259" key="1">
    <source>
        <dbReference type="PROSITE" id="PS51186"/>
    </source>
</evidence>
<proteinExistence type="predicted"/>
<comment type="caution">
    <text evidence="2">The sequence shown here is derived from an EMBL/GenBank/DDBJ whole genome shotgun (WGS) entry which is preliminary data.</text>
</comment>
<dbReference type="AlphaFoldDB" id="A0A1E5GAH4"/>
<accession>A0A1E5GAH4</accession>
<dbReference type="CDD" id="cd04301">
    <property type="entry name" value="NAT_SF"/>
    <property type="match status" value="1"/>
</dbReference>
<protein>
    <recommendedName>
        <fullName evidence="1">N-acetyltransferase domain-containing protein</fullName>
    </recommendedName>
</protein>
<dbReference type="Gene3D" id="3.40.630.30">
    <property type="match status" value="1"/>
</dbReference>